<dbReference type="Ensembl" id="ENSMAMT00000058603.1">
    <property type="protein sequence ID" value="ENSMAMP00000043969.1"/>
    <property type="gene ID" value="ENSMAMG00000027706.1"/>
</dbReference>
<dbReference type="GeneTree" id="ENSGT01140000285474"/>
<dbReference type="InParanoid" id="A0A7N8X0N4"/>
<dbReference type="AlphaFoldDB" id="A0A7N8X0N4"/>
<keyword evidence="2" id="KW-1185">Reference proteome</keyword>
<accession>A0A7N8X0N4</accession>
<reference evidence="1" key="2">
    <citation type="submission" date="2025-09" db="UniProtKB">
        <authorList>
            <consortium name="Ensembl"/>
        </authorList>
    </citation>
    <scope>IDENTIFICATION</scope>
</reference>
<evidence type="ECO:0000313" key="2">
    <source>
        <dbReference type="Proteomes" id="UP000261640"/>
    </source>
</evidence>
<organism evidence="1 2">
    <name type="scientific">Mastacembelus armatus</name>
    <name type="common">zig-zag eel</name>
    <dbReference type="NCBI Taxonomy" id="205130"/>
    <lineage>
        <taxon>Eukaryota</taxon>
        <taxon>Metazoa</taxon>
        <taxon>Chordata</taxon>
        <taxon>Craniata</taxon>
        <taxon>Vertebrata</taxon>
        <taxon>Euteleostomi</taxon>
        <taxon>Actinopterygii</taxon>
        <taxon>Neopterygii</taxon>
        <taxon>Teleostei</taxon>
        <taxon>Neoteleostei</taxon>
        <taxon>Acanthomorphata</taxon>
        <taxon>Anabantaria</taxon>
        <taxon>Synbranchiformes</taxon>
        <taxon>Mastacembelidae</taxon>
        <taxon>Mastacembelus</taxon>
    </lineage>
</organism>
<proteinExistence type="predicted"/>
<name>A0A7N8X0N4_9TELE</name>
<protein>
    <submittedName>
        <fullName evidence="1">Uncharacterized protein</fullName>
    </submittedName>
</protein>
<evidence type="ECO:0000313" key="1">
    <source>
        <dbReference type="Ensembl" id="ENSMAMP00000043969.1"/>
    </source>
</evidence>
<dbReference type="Proteomes" id="UP000261640">
    <property type="component" value="Unplaced"/>
</dbReference>
<reference evidence="1" key="1">
    <citation type="submission" date="2025-08" db="UniProtKB">
        <authorList>
            <consortium name="Ensembl"/>
        </authorList>
    </citation>
    <scope>IDENTIFICATION</scope>
</reference>
<sequence length="75" mass="8433">MAEKVAAAAPGRKRKTVFEKATAKQKLDAARNKTRINIGKAFQQWRQVREQMGLKSDELLVLPPVIVTCVLRLSE</sequence>